<reference evidence="1 2" key="1">
    <citation type="submission" date="2024-04" db="EMBL/GenBank/DDBJ databases">
        <title>WGS of bacteria from Torrens River.</title>
        <authorList>
            <person name="Wyrsch E.R."/>
            <person name="Drigo B."/>
        </authorList>
    </citation>
    <scope>NUCLEOTIDE SEQUENCE [LARGE SCALE GENOMIC DNA]</scope>
    <source>
        <strain evidence="1 2">TWI391</strain>
    </source>
</reference>
<keyword evidence="2" id="KW-1185">Reference proteome</keyword>
<comment type="caution">
    <text evidence="1">The sequence shown here is derived from an EMBL/GenBank/DDBJ whole genome shotgun (WGS) entry which is preliminary data.</text>
</comment>
<accession>A0ABV0BYP9</accession>
<dbReference type="SUPFAM" id="SSF52402">
    <property type="entry name" value="Adenine nucleotide alpha hydrolases-like"/>
    <property type="match status" value="2"/>
</dbReference>
<dbReference type="EMBL" id="JBDJNQ010000007">
    <property type="protein sequence ID" value="MEN5378609.1"/>
    <property type="molecule type" value="Genomic_DNA"/>
</dbReference>
<sequence length="279" mass="31384">METIVFLTDFSVPARHAFDQLLTLAKQTAIKKVIIYHSLGYLNGGFYYVGEFIPPPILVDETDIAAVDSKMLLLKQELLNVSPATNVHTRHDSFTVLDGMERISEEGHVDLVIAGMRGNDDNGKNSIGTITNELIQAHLYNLLLVPDMDKVHIFKNVILAVDLLHLDERLPVKTIFHLQELLSLRWYVVNVSVQGKHKAADLIEEQSFLHASLDSLEPTYSYLEGEDFVEKLNVYVQEHNIHVLITVPRKLGFIASFFQKSASKKLAVNAKVPILMLVS</sequence>
<proteinExistence type="predicted"/>
<organism evidence="1 2">
    <name type="scientific">Sphingobacterium kitahiroshimense</name>
    <dbReference type="NCBI Taxonomy" id="470446"/>
    <lineage>
        <taxon>Bacteria</taxon>
        <taxon>Pseudomonadati</taxon>
        <taxon>Bacteroidota</taxon>
        <taxon>Sphingobacteriia</taxon>
        <taxon>Sphingobacteriales</taxon>
        <taxon>Sphingobacteriaceae</taxon>
        <taxon>Sphingobacterium</taxon>
    </lineage>
</organism>
<dbReference type="Proteomes" id="UP001409291">
    <property type="component" value="Unassembled WGS sequence"/>
</dbReference>
<gene>
    <name evidence="1" type="ORF">ABE541_15205</name>
</gene>
<dbReference type="RefSeq" id="WP_132839697.1">
    <property type="nucleotide sequence ID" value="NZ_JBDJLH010000002.1"/>
</dbReference>
<evidence type="ECO:0000313" key="1">
    <source>
        <dbReference type="EMBL" id="MEN5378609.1"/>
    </source>
</evidence>
<dbReference type="Gene3D" id="3.40.50.12370">
    <property type="match status" value="1"/>
</dbReference>
<name>A0ABV0BYP9_9SPHI</name>
<evidence type="ECO:0000313" key="2">
    <source>
        <dbReference type="Proteomes" id="UP001409291"/>
    </source>
</evidence>
<protein>
    <submittedName>
        <fullName evidence="1">Universal stress protein</fullName>
    </submittedName>
</protein>